<sequence length="432" mass="48323">MMLKIQQRGDSESGTVIFNELRTDHSPTQNPPARALTWRRVNVGVPVGVDASGHVHVNVARAQTGGFAGRWRHAAVAGVLAEIGVDAAEMGLGLDVEEAGPEEEMKQAAVHEMRARDVGPGPPAAAAASVAALGQHQVAEECLEPWRYICKTPGKNVRSKMIDCFQEWLRIPEDKLPIIKQIVGSLHNASLLIDDIEDDSKLRRGQPVAHLIYGIPQTLNCANYVYFMAMEKCLALQNPFALQVFTLELLNLHRGQGRELLWRDTGKCPSEDDYLGMIMDKTGGLFRLGVGLMQSFSESRTDFSKLVNLLSIYFQVRDDLINLASSSYHRNKSFCEDLTEGKFSFPIIHGIKNSEPGDNYLLSILKQRTENVDLKRSFVDFLRTETRSFAYTKQYLDRIFQDIQQEISAVGGSQHLMTLMEKLREEVDDCDV</sequence>
<dbReference type="SMR" id="A0A2R5GBW5"/>
<proteinExistence type="inferred from homology"/>
<dbReference type="GO" id="GO:0046872">
    <property type="term" value="F:metal ion binding"/>
    <property type="evidence" value="ECO:0007669"/>
    <property type="project" value="UniProtKB-KW"/>
</dbReference>
<keyword evidence="1" id="KW-0479">Metal-binding</keyword>
<dbReference type="Pfam" id="PF00348">
    <property type="entry name" value="polyprenyl_synt"/>
    <property type="match status" value="1"/>
</dbReference>
<dbReference type="PANTHER" id="PTHR12001:SF44">
    <property type="entry name" value="GERANYLGERANYL PYROPHOSPHATE SYNTHASE"/>
    <property type="match status" value="1"/>
</dbReference>
<dbReference type="AlphaFoldDB" id="A0A2R5GBW5"/>
<dbReference type="InterPro" id="IPR008949">
    <property type="entry name" value="Isoprenoid_synthase_dom_sf"/>
</dbReference>
<keyword evidence="2" id="KW-0460">Magnesium</keyword>
<dbReference type="Proteomes" id="UP000241890">
    <property type="component" value="Unassembled WGS sequence"/>
</dbReference>
<keyword evidence="3" id="KW-0808">Transferase</keyword>
<dbReference type="GO" id="GO:0004659">
    <property type="term" value="F:prenyltransferase activity"/>
    <property type="evidence" value="ECO:0007669"/>
    <property type="project" value="InterPro"/>
</dbReference>
<evidence type="ECO:0000256" key="2">
    <source>
        <dbReference type="ARBA" id="ARBA00022842"/>
    </source>
</evidence>
<dbReference type="SFLD" id="SFLDS00005">
    <property type="entry name" value="Isoprenoid_Synthase_Type_I"/>
    <property type="match status" value="1"/>
</dbReference>
<name>A0A2R5GBW5_9STRA</name>
<dbReference type="PROSITE" id="PS00723">
    <property type="entry name" value="POLYPRENYL_SYNTHASE_1"/>
    <property type="match status" value="1"/>
</dbReference>
<gene>
    <name evidence="4" type="ORF">FCC1311_040522</name>
</gene>
<dbReference type="InterPro" id="IPR033749">
    <property type="entry name" value="Polyprenyl_synt_CS"/>
</dbReference>
<dbReference type="CDD" id="cd00685">
    <property type="entry name" value="Trans_IPPS_HT"/>
    <property type="match status" value="1"/>
</dbReference>
<evidence type="ECO:0000313" key="5">
    <source>
        <dbReference type="Proteomes" id="UP000241890"/>
    </source>
</evidence>
<dbReference type="Gene3D" id="1.10.600.10">
    <property type="entry name" value="Farnesyl Diphosphate Synthase"/>
    <property type="match status" value="1"/>
</dbReference>
<comment type="similarity">
    <text evidence="3">Belongs to the FPP/GGPP synthase family.</text>
</comment>
<accession>A0A2R5GBW5</accession>
<dbReference type="PANTHER" id="PTHR12001">
    <property type="entry name" value="GERANYLGERANYL PYROPHOSPHATE SYNTHASE"/>
    <property type="match status" value="1"/>
</dbReference>
<keyword evidence="5" id="KW-1185">Reference proteome</keyword>
<comment type="caution">
    <text evidence="4">The sequence shown here is derived from an EMBL/GenBank/DDBJ whole genome shotgun (WGS) entry which is preliminary data.</text>
</comment>
<reference evidence="4 5" key="1">
    <citation type="submission" date="2017-12" db="EMBL/GenBank/DDBJ databases">
        <title>Sequencing, de novo assembly and annotation of complete genome of a new Thraustochytrid species, strain FCC1311.</title>
        <authorList>
            <person name="Sedici K."/>
            <person name="Godart F."/>
            <person name="Aiese Cigliano R."/>
            <person name="Sanseverino W."/>
            <person name="Barakat M."/>
            <person name="Ortet P."/>
            <person name="Marechal E."/>
            <person name="Cagnac O."/>
            <person name="Amato A."/>
        </authorList>
    </citation>
    <scope>NUCLEOTIDE SEQUENCE [LARGE SCALE GENOMIC DNA]</scope>
</reference>
<evidence type="ECO:0000256" key="1">
    <source>
        <dbReference type="ARBA" id="ARBA00022723"/>
    </source>
</evidence>
<dbReference type="GO" id="GO:0008299">
    <property type="term" value="P:isoprenoid biosynthetic process"/>
    <property type="evidence" value="ECO:0007669"/>
    <property type="project" value="InterPro"/>
</dbReference>
<dbReference type="InParanoid" id="A0A2R5GBW5"/>
<evidence type="ECO:0000256" key="3">
    <source>
        <dbReference type="RuleBase" id="RU004466"/>
    </source>
</evidence>
<dbReference type="EMBL" id="BEYU01000036">
    <property type="protein sequence ID" value="GBG27829.1"/>
    <property type="molecule type" value="Genomic_DNA"/>
</dbReference>
<dbReference type="InterPro" id="IPR000092">
    <property type="entry name" value="Polyprenyl_synt"/>
</dbReference>
<protein>
    <submittedName>
        <fullName evidence="4">Geranylgeranyl pyrophosphate synthase</fullName>
    </submittedName>
</protein>
<dbReference type="SUPFAM" id="SSF48576">
    <property type="entry name" value="Terpenoid synthases"/>
    <property type="match status" value="1"/>
</dbReference>
<dbReference type="OrthoDB" id="6921389at2759"/>
<evidence type="ECO:0000313" key="4">
    <source>
        <dbReference type="EMBL" id="GBG27829.1"/>
    </source>
</evidence>
<organism evidence="4 5">
    <name type="scientific">Hondaea fermentalgiana</name>
    <dbReference type="NCBI Taxonomy" id="2315210"/>
    <lineage>
        <taxon>Eukaryota</taxon>
        <taxon>Sar</taxon>
        <taxon>Stramenopiles</taxon>
        <taxon>Bigyra</taxon>
        <taxon>Labyrinthulomycetes</taxon>
        <taxon>Thraustochytrida</taxon>
        <taxon>Thraustochytriidae</taxon>
        <taxon>Hondaea</taxon>
    </lineage>
</organism>